<organism evidence="2 3">
    <name type="scientific">Enhygromyxa salina</name>
    <dbReference type="NCBI Taxonomy" id="215803"/>
    <lineage>
        <taxon>Bacteria</taxon>
        <taxon>Pseudomonadati</taxon>
        <taxon>Myxococcota</taxon>
        <taxon>Polyangia</taxon>
        <taxon>Nannocystales</taxon>
        <taxon>Nannocystaceae</taxon>
        <taxon>Enhygromyxa</taxon>
    </lineage>
</organism>
<protein>
    <recommendedName>
        <fullName evidence="4">PsbP C-terminal domain-containing protein</fullName>
    </recommendedName>
</protein>
<comment type="caution">
    <text evidence="2">The sequence shown here is derived from an EMBL/GenBank/DDBJ whole genome shotgun (WGS) entry which is preliminary data.</text>
</comment>
<proteinExistence type="predicted"/>
<dbReference type="RefSeq" id="WP_106093612.1">
    <property type="nucleotide sequence ID" value="NZ_PVNL01000134.1"/>
</dbReference>
<reference evidence="2 3" key="1">
    <citation type="submission" date="2018-03" db="EMBL/GenBank/DDBJ databases">
        <title>Draft Genome Sequences of the Obligatory Marine Myxobacteria Enhygromyxa salina SWB007.</title>
        <authorList>
            <person name="Poehlein A."/>
            <person name="Moghaddam J.A."/>
            <person name="Harms H."/>
            <person name="Alanjari M."/>
            <person name="Koenig G.M."/>
            <person name="Daniel R."/>
            <person name="Schaeberle T.F."/>
        </authorList>
    </citation>
    <scope>NUCLEOTIDE SEQUENCE [LARGE SCALE GENOMIC DNA]</scope>
    <source>
        <strain evidence="2 3">SWB007</strain>
    </source>
</reference>
<dbReference type="PROSITE" id="PS51257">
    <property type="entry name" value="PROKAR_LIPOPROTEIN"/>
    <property type="match status" value="1"/>
</dbReference>
<evidence type="ECO:0000313" key="2">
    <source>
        <dbReference type="EMBL" id="PRP96725.1"/>
    </source>
</evidence>
<dbReference type="Proteomes" id="UP000238823">
    <property type="component" value="Unassembled WGS sequence"/>
</dbReference>
<feature type="region of interest" description="Disordered" evidence="1">
    <location>
        <begin position="18"/>
        <end position="75"/>
    </location>
</feature>
<gene>
    <name evidence="2" type="ORF">ENSA7_67950</name>
</gene>
<sequence length="235" mass="25224">MIRSAIITSLVLSLALATGCDKTPPGTDPPDDGSATADTKGKDKKKGKGKAEDNSGGDEGGGNEEDPTKKVCPAETADYPAPYFGDTVLIRLPKNVTEDNFVEQTPSFASLTSKEIESVSCIEGMPGGVISYMAMTFFADDKRDIAVIRDETLEAMGYTGHTLSEEKRDDGTRYYQAVLDVPPSADNPEPARALFQMNSANGMMYAIVIETHPAAWNALKETFYATTSKMSFLAP</sequence>
<dbReference type="AlphaFoldDB" id="A0A2S9XV39"/>
<accession>A0A2S9XV39</accession>
<evidence type="ECO:0008006" key="4">
    <source>
        <dbReference type="Google" id="ProtNLM"/>
    </source>
</evidence>
<evidence type="ECO:0000256" key="1">
    <source>
        <dbReference type="SAM" id="MobiDB-lite"/>
    </source>
</evidence>
<evidence type="ECO:0000313" key="3">
    <source>
        <dbReference type="Proteomes" id="UP000238823"/>
    </source>
</evidence>
<dbReference type="OrthoDB" id="5529324at2"/>
<name>A0A2S9XV39_9BACT</name>
<dbReference type="EMBL" id="PVNL01000134">
    <property type="protein sequence ID" value="PRP96725.1"/>
    <property type="molecule type" value="Genomic_DNA"/>
</dbReference>